<sequence>SYLEKFEVRKDGALRQDLRIVYIREKDDIDDNGAEKHALPNRTGKVREYPDIRHICFDEIKSKLFGYLLA</sequence>
<name>A0A9P6MQY9_9FUNG</name>
<keyword evidence="2" id="KW-1185">Reference proteome</keyword>
<feature type="non-terminal residue" evidence="1">
    <location>
        <position position="1"/>
    </location>
</feature>
<gene>
    <name evidence="1" type="ORF">BGZ80_001531</name>
</gene>
<protein>
    <submittedName>
        <fullName evidence="1">Uncharacterized protein</fullName>
    </submittedName>
</protein>
<accession>A0A9P6MQY9</accession>
<reference evidence="1" key="1">
    <citation type="journal article" date="2020" name="Fungal Divers.">
        <title>Resolving the Mortierellaceae phylogeny through synthesis of multi-gene phylogenetics and phylogenomics.</title>
        <authorList>
            <person name="Vandepol N."/>
            <person name="Liber J."/>
            <person name="Desiro A."/>
            <person name="Na H."/>
            <person name="Kennedy M."/>
            <person name="Barry K."/>
            <person name="Grigoriev I.V."/>
            <person name="Miller A.N."/>
            <person name="O'Donnell K."/>
            <person name="Stajich J.E."/>
            <person name="Bonito G."/>
        </authorList>
    </citation>
    <scope>NUCLEOTIDE SEQUENCE</scope>
    <source>
        <strain evidence="1">NRRL 2769</strain>
    </source>
</reference>
<dbReference type="AlphaFoldDB" id="A0A9P6MQY9"/>
<evidence type="ECO:0000313" key="1">
    <source>
        <dbReference type="EMBL" id="KAG0010386.1"/>
    </source>
</evidence>
<organism evidence="1 2">
    <name type="scientific">Entomortierella chlamydospora</name>
    <dbReference type="NCBI Taxonomy" id="101097"/>
    <lineage>
        <taxon>Eukaryota</taxon>
        <taxon>Fungi</taxon>
        <taxon>Fungi incertae sedis</taxon>
        <taxon>Mucoromycota</taxon>
        <taxon>Mortierellomycotina</taxon>
        <taxon>Mortierellomycetes</taxon>
        <taxon>Mortierellales</taxon>
        <taxon>Mortierellaceae</taxon>
        <taxon>Entomortierella</taxon>
    </lineage>
</organism>
<proteinExistence type="predicted"/>
<comment type="caution">
    <text evidence="1">The sequence shown here is derived from an EMBL/GenBank/DDBJ whole genome shotgun (WGS) entry which is preliminary data.</text>
</comment>
<evidence type="ECO:0000313" key="2">
    <source>
        <dbReference type="Proteomes" id="UP000703661"/>
    </source>
</evidence>
<dbReference type="Proteomes" id="UP000703661">
    <property type="component" value="Unassembled WGS sequence"/>
</dbReference>
<dbReference type="EMBL" id="JAAAID010001350">
    <property type="protein sequence ID" value="KAG0010386.1"/>
    <property type="molecule type" value="Genomic_DNA"/>
</dbReference>